<dbReference type="EMBL" id="BSXT01000392">
    <property type="protein sequence ID" value="GMF26300.1"/>
    <property type="molecule type" value="Genomic_DNA"/>
</dbReference>
<sequence length="123" mass="13351">MAVTLAMITQNSGALENGLLAVQQSPQTGSPLERAPQRCSLHTRQLNAVQVAAQQPSLPNQRKCPWSERRRKFAVSSPQRLPPRTGDALNALDTMVVTKSAAQSHRRCEQELEAAIDIPSAAV</sequence>
<name>A0A9W6U514_9STRA</name>
<protein>
    <submittedName>
        <fullName evidence="1">Unnamed protein product</fullName>
    </submittedName>
</protein>
<accession>A0A9W6U514</accession>
<dbReference type="Proteomes" id="UP001165121">
    <property type="component" value="Unassembled WGS sequence"/>
</dbReference>
<evidence type="ECO:0000313" key="2">
    <source>
        <dbReference type="Proteomes" id="UP001165121"/>
    </source>
</evidence>
<comment type="caution">
    <text evidence="1">The sequence shown here is derived from an EMBL/GenBank/DDBJ whole genome shotgun (WGS) entry which is preliminary data.</text>
</comment>
<proteinExistence type="predicted"/>
<reference evidence="1" key="1">
    <citation type="submission" date="2023-04" db="EMBL/GenBank/DDBJ databases">
        <title>Phytophthora fragariaefolia NBRC 109709.</title>
        <authorList>
            <person name="Ichikawa N."/>
            <person name="Sato H."/>
            <person name="Tonouchi N."/>
        </authorList>
    </citation>
    <scope>NUCLEOTIDE SEQUENCE</scope>
    <source>
        <strain evidence="1">NBRC 109709</strain>
    </source>
</reference>
<gene>
    <name evidence="1" type="ORF">Pfra01_000491900</name>
</gene>
<organism evidence="1 2">
    <name type="scientific">Phytophthora fragariaefolia</name>
    <dbReference type="NCBI Taxonomy" id="1490495"/>
    <lineage>
        <taxon>Eukaryota</taxon>
        <taxon>Sar</taxon>
        <taxon>Stramenopiles</taxon>
        <taxon>Oomycota</taxon>
        <taxon>Peronosporomycetes</taxon>
        <taxon>Peronosporales</taxon>
        <taxon>Peronosporaceae</taxon>
        <taxon>Phytophthora</taxon>
    </lineage>
</organism>
<evidence type="ECO:0000313" key="1">
    <source>
        <dbReference type="EMBL" id="GMF26300.1"/>
    </source>
</evidence>
<dbReference type="AlphaFoldDB" id="A0A9W6U514"/>
<keyword evidence="2" id="KW-1185">Reference proteome</keyword>